<dbReference type="Proteomes" id="UP001056778">
    <property type="component" value="Chromosome 5"/>
</dbReference>
<name>A0ACB9T4I7_HOLOL</name>
<sequence length="376" mass="42280">MFVQQADLQTAAGTESGDRITINIDPLQQYQTIVGFGGSFTDSSAYLINQKLSEETRNDIMIKLFDPEEGIGLSFIRNPMGASDFARTIYSYDDVKPGETDFALEHFSIDHDRDDIIPLTKEAMRLNPDLTVMASPWSPPGWMKTSGGMLGGSLREDCYDVYGDYFIRFLEAYRAEGIEIYAITPQNEPLFVPPHYPGCNMPADKQADFINKSLGPKLKNSSFDTKLLCYDHNWDRPDFPEAVFKEASEYVDGVAWHVYNGDVSAQSQVVEAFPDKETFFTEASGGEWVPPFEDAFIGELMTGINVLNNHSRSYVLWNMALDEENGPVVPGFGRSTCRVHTPGRHSRSGGMQGQRVVDRLSQPGWPTSDYRFCQYR</sequence>
<accession>A0ACB9T4I7</accession>
<gene>
    <name evidence="1" type="ORF">MML48_5g00012960</name>
</gene>
<comment type="caution">
    <text evidence="1">The sequence shown here is derived from an EMBL/GenBank/DDBJ whole genome shotgun (WGS) entry which is preliminary data.</text>
</comment>
<evidence type="ECO:0000313" key="2">
    <source>
        <dbReference type="Proteomes" id="UP001056778"/>
    </source>
</evidence>
<dbReference type="EMBL" id="CM043019">
    <property type="protein sequence ID" value="KAI4461644.1"/>
    <property type="molecule type" value="Genomic_DNA"/>
</dbReference>
<organism evidence="1 2">
    <name type="scientific">Holotrichia oblita</name>
    <name type="common">Chafer beetle</name>
    <dbReference type="NCBI Taxonomy" id="644536"/>
    <lineage>
        <taxon>Eukaryota</taxon>
        <taxon>Metazoa</taxon>
        <taxon>Ecdysozoa</taxon>
        <taxon>Arthropoda</taxon>
        <taxon>Hexapoda</taxon>
        <taxon>Insecta</taxon>
        <taxon>Pterygota</taxon>
        <taxon>Neoptera</taxon>
        <taxon>Endopterygota</taxon>
        <taxon>Coleoptera</taxon>
        <taxon>Polyphaga</taxon>
        <taxon>Scarabaeiformia</taxon>
        <taxon>Scarabaeidae</taxon>
        <taxon>Melolonthinae</taxon>
        <taxon>Holotrichia</taxon>
    </lineage>
</organism>
<protein>
    <submittedName>
        <fullName evidence="1">Glucosylceramidase</fullName>
    </submittedName>
</protein>
<evidence type="ECO:0000313" key="1">
    <source>
        <dbReference type="EMBL" id="KAI4461644.1"/>
    </source>
</evidence>
<proteinExistence type="predicted"/>
<reference evidence="1" key="1">
    <citation type="submission" date="2022-04" db="EMBL/GenBank/DDBJ databases">
        <title>Chromosome-scale genome assembly of Holotrichia oblita Faldermann.</title>
        <authorList>
            <person name="Rongchong L."/>
        </authorList>
    </citation>
    <scope>NUCLEOTIDE SEQUENCE</scope>
    <source>
        <strain evidence="1">81SQS9</strain>
    </source>
</reference>
<keyword evidence="2" id="KW-1185">Reference proteome</keyword>